<organism evidence="2 3">
    <name type="scientific">Cupriavidus basilensis</name>
    <dbReference type="NCBI Taxonomy" id="68895"/>
    <lineage>
        <taxon>Bacteria</taxon>
        <taxon>Pseudomonadati</taxon>
        <taxon>Pseudomonadota</taxon>
        <taxon>Betaproteobacteria</taxon>
        <taxon>Burkholderiales</taxon>
        <taxon>Burkholderiaceae</taxon>
        <taxon>Cupriavidus</taxon>
    </lineage>
</organism>
<sequence length="59" mass="6706">MRDRDATRPCYGSHLGPHADLARRADQPFDRHGDRQPHIVELVAAEQRGTDRSSRPRSS</sequence>
<comment type="caution">
    <text evidence="2">The sequence shown here is derived from an EMBL/GenBank/DDBJ whole genome shotgun (WGS) entry which is preliminary data.</text>
</comment>
<protein>
    <submittedName>
        <fullName evidence="2">Uncharacterized protein</fullName>
    </submittedName>
</protein>
<name>A0ABT6ATZ9_9BURK</name>
<dbReference type="EMBL" id="JARJLM010000412">
    <property type="protein sequence ID" value="MDF3836073.1"/>
    <property type="molecule type" value="Genomic_DNA"/>
</dbReference>
<accession>A0ABT6ATZ9</accession>
<evidence type="ECO:0000256" key="1">
    <source>
        <dbReference type="SAM" id="MobiDB-lite"/>
    </source>
</evidence>
<evidence type="ECO:0000313" key="3">
    <source>
        <dbReference type="Proteomes" id="UP001216674"/>
    </source>
</evidence>
<feature type="compositionally biased region" description="Basic and acidic residues" evidence="1">
    <location>
        <begin position="20"/>
        <end position="35"/>
    </location>
</feature>
<keyword evidence="3" id="KW-1185">Reference proteome</keyword>
<dbReference type="RefSeq" id="WP_276266673.1">
    <property type="nucleotide sequence ID" value="NZ_JARJLM010000412.1"/>
</dbReference>
<reference evidence="2 3" key="1">
    <citation type="submission" date="2023-03" db="EMBL/GenBank/DDBJ databases">
        <title>Draft assemblies of triclosan tolerant bacteria isolated from returned activated sludge.</title>
        <authorList>
            <person name="Van Hamelsveld S."/>
        </authorList>
    </citation>
    <scope>NUCLEOTIDE SEQUENCE [LARGE SCALE GENOMIC DNA]</scope>
    <source>
        <strain evidence="2 3">GW210010_S58</strain>
    </source>
</reference>
<feature type="region of interest" description="Disordered" evidence="1">
    <location>
        <begin position="1"/>
        <end position="35"/>
    </location>
</feature>
<gene>
    <name evidence="2" type="ORF">P3W85_24425</name>
</gene>
<evidence type="ECO:0000313" key="2">
    <source>
        <dbReference type="EMBL" id="MDF3836073.1"/>
    </source>
</evidence>
<proteinExistence type="predicted"/>
<dbReference type="Proteomes" id="UP001216674">
    <property type="component" value="Unassembled WGS sequence"/>
</dbReference>